<evidence type="ECO:0000313" key="1">
    <source>
        <dbReference type="EMBL" id="KAJ8115592.1"/>
    </source>
</evidence>
<proteinExistence type="predicted"/>
<organism evidence="1 2">
    <name type="scientific">Boeremia exigua</name>
    <dbReference type="NCBI Taxonomy" id="749465"/>
    <lineage>
        <taxon>Eukaryota</taxon>
        <taxon>Fungi</taxon>
        <taxon>Dikarya</taxon>
        <taxon>Ascomycota</taxon>
        <taxon>Pezizomycotina</taxon>
        <taxon>Dothideomycetes</taxon>
        <taxon>Pleosporomycetidae</taxon>
        <taxon>Pleosporales</taxon>
        <taxon>Pleosporineae</taxon>
        <taxon>Didymellaceae</taxon>
        <taxon>Boeremia</taxon>
    </lineage>
</organism>
<name>A0ACC2IKE9_9PLEO</name>
<dbReference type="Proteomes" id="UP001153331">
    <property type="component" value="Unassembled WGS sequence"/>
</dbReference>
<accession>A0ACC2IKE9</accession>
<sequence length="285" mass="32018">MSPRDTGEDARPLRYKKLDYVTSPSIRVIVGPEGSHQKEFFVHQALICGRSEFFSKAMSGQWKEAASREVPLPEDEPDVFALYLKLLYSNQLPVKQEETVPREDLAKQYLVLGKLYVLAEKLIDEITKHIALTAISSCANEPTNEGICPELDTVRIIYDGTPPNSPARLLLIQLYTDFGDPSMFEHEGSGHHRDCFPKDFLFDLSFSLLDNRALPELAERARIEKEFAQMLEATKARLRRLEESQAEILLSPPSLLSIASSVSSALSSSTVRLAPRRRGRRGTQG</sequence>
<evidence type="ECO:0000313" key="2">
    <source>
        <dbReference type="Proteomes" id="UP001153331"/>
    </source>
</evidence>
<gene>
    <name evidence="1" type="ORF">OPT61_g2802</name>
</gene>
<protein>
    <submittedName>
        <fullName evidence="1">Uncharacterized protein</fullName>
    </submittedName>
</protein>
<comment type="caution">
    <text evidence="1">The sequence shown here is derived from an EMBL/GenBank/DDBJ whole genome shotgun (WGS) entry which is preliminary data.</text>
</comment>
<keyword evidence="2" id="KW-1185">Reference proteome</keyword>
<reference evidence="1" key="1">
    <citation type="submission" date="2022-11" db="EMBL/GenBank/DDBJ databases">
        <title>Genome Sequence of Boeremia exigua.</title>
        <authorList>
            <person name="Buettner E."/>
        </authorList>
    </citation>
    <scope>NUCLEOTIDE SEQUENCE</scope>
    <source>
        <strain evidence="1">CU02</strain>
    </source>
</reference>
<dbReference type="EMBL" id="JAPHNI010000132">
    <property type="protein sequence ID" value="KAJ8115592.1"/>
    <property type="molecule type" value="Genomic_DNA"/>
</dbReference>